<gene>
    <name evidence="9" type="ORF">AYI69_g6668</name>
</gene>
<dbReference type="Pfam" id="PF03810">
    <property type="entry name" value="IBN_N"/>
    <property type="match status" value="1"/>
</dbReference>
<keyword evidence="4" id="KW-0963">Cytoplasm</keyword>
<keyword evidence="5" id="KW-0653">Protein transport</keyword>
<dbReference type="GO" id="GO:0031267">
    <property type="term" value="F:small GTPase binding"/>
    <property type="evidence" value="ECO:0007669"/>
    <property type="project" value="InterPro"/>
</dbReference>
<dbReference type="SUPFAM" id="SSF48371">
    <property type="entry name" value="ARM repeat"/>
    <property type="match status" value="1"/>
</dbReference>
<evidence type="ECO:0000256" key="3">
    <source>
        <dbReference type="ARBA" id="ARBA00022448"/>
    </source>
</evidence>
<feature type="region of interest" description="Disordered" evidence="7">
    <location>
        <begin position="969"/>
        <end position="992"/>
    </location>
</feature>
<feature type="domain" description="Importin N-terminal" evidence="8">
    <location>
        <begin position="24"/>
        <end position="101"/>
    </location>
</feature>
<dbReference type="GO" id="GO:0005635">
    <property type="term" value="C:nuclear envelope"/>
    <property type="evidence" value="ECO:0007669"/>
    <property type="project" value="TreeGrafter"/>
</dbReference>
<dbReference type="PANTHER" id="PTHR10997">
    <property type="entry name" value="IMPORTIN-7, 8, 11"/>
    <property type="match status" value="1"/>
</dbReference>
<keyword evidence="10" id="KW-1185">Reference proteome</keyword>
<dbReference type="Proteomes" id="UP000187429">
    <property type="component" value="Unassembled WGS sequence"/>
</dbReference>
<dbReference type="GO" id="GO:0006606">
    <property type="term" value="P:protein import into nucleus"/>
    <property type="evidence" value="ECO:0007669"/>
    <property type="project" value="TreeGrafter"/>
</dbReference>
<dbReference type="InterPro" id="IPR013713">
    <property type="entry name" value="XPO2_central"/>
</dbReference>
<accession>A0A1R1XXB6</accession>
<feature type="compositionally biased region" description="Acidic residues" evidence="7">
    <location>
        <begin position="983"/>
        <end position="992"/>
    </location>
</feature>
<dbReference type="PROSITE" id="PS50166">
    <property type="entry name" value="IMPORTIN_B_NT"/>
    <property type="match status" value="1"/>
</dbReference>
<keyword evidence="6" id="KW-0539">Nucleus</keyword>
<comment type="caution">
    <text evidence="9">The sequence shown here is derived from an EMBL/GenBank/DDBJ whole genome shotgun (WGS) entry which is preliminary data.</text>
</comment>
<dbReference type="SMART" id="SM00913">
    <property type="entry name" value="IBN_N"/>
    <property type="match status" value="1"/>
</dbReference>
<dbReference type="AlphaFoldDB" id="A0A1R1XXB6"/>
<dbReference type="InterPro" id="IPR011989">
    <property type="entry name" value="ARM-like"/>
</dbReference>
<dbReference type="Pfam" id="PF08506">
    <property type="entry name" value="Cse1"/>
    <property type="match status" value="1"/>
</dbReference>
<evidence type="ECO:0000259" key="8">
    <source>
        <dbReference type="PROSITE" id="PS50166"/>
    </source>
</evidence>
<dbReference type="GO" id="GO:0005829">
    <property type="term" value="C:cytosol"/>
    <property type="evidence" value="ECO:0007669"/>
    <property type="project" value="TreeGrafter"/>
</dbReference>
<reference evidence="10" key="1">
    <citation type="submission" date="2017-01" db="EMBL/GenBank/DDBJ databases">
        <authorList>
            <person name="Wang Y."/>
            <person name="White M."/>
            <person name="Kvist S."/>
            <person name="Moncalvo J.-M."/>
        </authorList>
    </citation>
    <scope>NUCLEOTIDE SEQUENCE [LARGE SCALE GENOMIC DNA]</scope>
    <source>
        <strain evidence="10">ID-206-W2</strain>
    </source>
</reference>
<dbReference type="InterPro" id="IPR016024">
    <property type="entry name" value="ARM-type_fold"/>
</dbReference>
<comment type="subcellular location">
    <subcellularLocation>
        <location evidence="2">Cytoplasm</location>
    </subcellularLocation>
    <subcellularLocation>
        <location evidence="1">Nucleus</location>
    </subcellularLocation>
</comment>
<evidence type="ECO:0000256" key="5">
    <source>
        <dbReference type="ARBA" id="ARBA00022927"/>
    </source>
</evidence>
<evidence type="ECO:0000313" key="9">
    <source>
        <dbReference type="EMBL" id="OMJ19317.1"/>
    </source>
</evidence>
<organism evidence="9 10">
    <name type="scientific">Smittium culicis</name>
    <dbReference type="NCBI Taxonomy" id="133412"/>
    <lineage>
        <taxon>Eukaryota</taxon>
        <taxon>Fungi</taxon>
        <taxon>Fungi incertae sedis</taxon>
        <taxon>Zoopagomycota</taxon>
        <taxon>Kickxellomycotina</taxon>
        <taxon>Harpellomycetes</taxon>
        <taxon>Harpellales</taxon>
        <taxon>Legeriomycetaceae</taxon>
        <taxon>Smittium</taxon>
    </lineage>
</organism>
<feature type="compositionally biased region" description="Polar residues" evidence="7">
    <location>
        <begin position="969"/>
        <end position="982"/>
    </location>
</feature>
<evidence type="ECO:0000256" key="2">
    <source>
        <dbReference type="ARBA" id="ARBA00004496"/>
    </source>
</evidence>
<name>A0A1R1XXB6_9FUNG</name>
<dbReference type="InterPro" id="IPR001494">
    <property type="entry name" value="Importin-beta_N"/>
</dbReference>
<evidence type="ECO:0000256" key="6">
    <source>
        <dbReference type="ARBA" id="ARBA00023242"/>
    </source>
</evidence>
<evidence type="ECO:0000256" key="1">
    <source>
        <dbReference type="ARBA" id="ARBA00004123"/>
    </source>
</evidence>
<evidence type="ECO:0000256" key="4">
    <source>
        <dbReference type="ARBA" id="ARBA00022490"/>
    </source>
</evidence>
<dbReference type="EMBL" id="LSSM01003044">
    <property type="protein sequence ID" value="OMJ19317.1"/>
    <property type="molecule type" value="Genomic_DNA"/>
</dbReference>
<dbReference type="PANTHER" id="PTHR10997:SF18">
    <property type="entry name" value="D-IMPORTIN 7_RANBP7"/>
    <property type="match status" value="1"/>
</dbReference>
<protein>
    <submittedName>
        <fullName evidence="9">Putative importin</fullName>
    </submittedName>
</protein>
<dbReference type="OrthoDB" id="760868at2759"/>
<keyword evidence="3" id="KW-0813">Transport</keyword>
<evidence type="ECO:0000313" key="10">
    <source>
        <dbReference type="Proteomes" id="UP000187429"/>
    </source>
</evidence>
<evidence type="ECO:0000256" key="7">
    <source>
        <dbReference type="SAM" id="MobiDB-lite"/>
    </source>
</evidence>
<dbReference type="Gene3D" id="1.25.10.10">
    <property type="entry name" value="Leucine-rich Repeat Variant"/>
    <property type="match status" value="1"/>
</dbReference>
<sequence length="1072" mass="120468">MDSNSLSVLFSNTFHADQDIRNQTEQKLNALESQPMLLPAILSLISDQTVQDAPKLAAAIYFKNIIRKNWKPRNDEPTSQNYVPEQDQTYVKAEILSIMVKTPSNIQSQLQSGIATILSHDFPDNWPDFGPKVYGLLNSNDINSTKVGLLSLLELTQLYRFKSSKNRKPLYEIVSTLFPISLKIVESIIDSTDPNMQTMIKAGIKAFHASIQVDLPPPLMNFEFLGAWGSIFIKVITLNNPQYSADFDDDDLEEFEKNPLTKAKKWAHRSLNRLFNRYGCVYLISSNTKKYTPFAKLFTENFAPKILEVYLQLVSGYASHSFIISSKARYLISNFLADTVKDKSMWKLLKPHSVQIITEYIFPQLCYSEADAELWESSPADYVNKRIDSLDDFNSPVLAATNLLIDLVVERRSTNLVPTLQFINQVLETYKNASPESRNDRTKDGALSAMSSLALSVRNKKSPIASSLDKFLIDYVFPDFLSSNKFLRARSLDTFCNYSDVQFSDPQISISVFNQVVALLKDTELPVRVYAALAIRPFIENESVAEVVVSQLPVIVEQLLLITNQIDSDLVTDVIESISVSYASQLEPFAVQLCQQLCDSFLRIMNESLNASASINFESSSKGLSDLEDMSSKTMAAMGILRTLGTLIINLDGSTSTVFNIEQVVYPIIKFVFDNRIVDLYEEAFEIVDCCTFNLKQISPSCYDLFGSIYNSFMDSGVDFIEDMLPSLDNYVSYGLEAFMKTPELRQRMFGIIEIVMKSDRVGESGRIAGCKLIESVILNTMDFNSKNPGSTLNIDDLVSQFLSFANIYLGNQENFPKSSPFLIYLLELVLNSLQYNVDLTIKTLSDLGSLNSILELIATKKNLFKLCHNKRVYILGACNLIQTIVSNSANPNSVYQIFQNGIPVFFKSVLDCVKGYPAAIKARSELESLYNKEYNENDDNDDDFNSDVESDFEGDDLNNEFNQAISGFTDGGNSKSGSNADITDDVSDNDLYSDEEYGYNGYDDNDDYDDELEEDLYFESPIDKVNVYLVITKTLEFMQSTNPSTFNALVGGLTPEEQQLLTVVSKESTSS</sequence>
<proteinExistence type="predicted"/>